<protein>
    <submittedName>
        <fullName evidence="1">Uncharacterized protein</fullName>
    </submittedName>
</protein>
<sequence length="110" mass="12376">MRISIGRFQKRIKNARSGYLSFLPSSCQHDLNSACNMVQNAVTSSSSCYQTTRSDTSVSTTYHNNDLMPARPSRIPCEWHKSSYRRVPVDRFKLAKLVLSSVALVGFSDI</sequence>
<dbReference type="Proteomes" id="UP000054166">
    <property type="component" value="Unassembled WGS sequence"/>
</dbReference>
<dbReference type="EMBL" id="KN832981">
    <property type="protein sequence ID" value="KIM86674.1"/>
    <property type="molecule type" value="Genomic_DNA"/>
</dbReference>
<reference evidence="1 2" key="1">
    <citation type="submission" date="2014-04" db="EMBL/GenBank/DDBJ databases">
        <authorList>
            <consortium name="DOE Joint Genome Institute"/>
            <person name="Kuo A."/>
            <person name="Tarkka M."/>
            <person name="Buscot F."/>
            <person name="Kohler A."/>
            <person name="Nagy L.G."/>
            <person name="Floudas D."/>
            <person name="Copeland A."/>
            <person name="Barry K.W."/>
            <person name="Cichocki N."/>
            <person name="Veneault-Fourrey C."/>
            <person name="LaButti K."/>
            <person name="Lindquist E.A."/>
            <person name="Lipzen A."/>
            <person name="Lundell T."/>
            <person name="Morin E."/>
            <person name="Murat C."/>
            <person name="Sun H."/>
            <person name="Tunlid A."/>
            <person name="Henrissat B."/>
            <person name="Grigoriev I.V."/>
            <person name="Hibbett D.S."/>
            <person name="Martin F."/>
            <person name="Nordberg H.P."/>
            <person name="Cantor M.N."/>
            <person name="Hua S.X."/>
        </authorList>
    </citation>
    <scope>NUCLEOTIDE SEQUENCE [LARGE SCALE GENOMIC DNA]</scope>
    <source>
        <strain evidence="1 2">F 1598</strain>
    </source>
</reference>
<dbReference type="InParanoid" id="A0A0C3G4E3"/>
<reference evidence="2" key="2">
    <citation type="submission" date="2015-01" db="EMBL/GenBank/DDBJ databases">
        <title>Evolutionary Origins and Diversification of the Mycorrhizal Mutualists.</title>
        <authorList>
            <consortium name="DOE Joint Genome Institute"/>
            <consortium name="Mycorrhizal Genomics Consortium"/>
            <person name="Kohler A."/>
            <person name="Kuo A."/>
            <person name="Nagy L.G."/>
            <person name="Floudas D."/>
            <person name="Copeland A."/>
            <person name="Barry K.W."/>
            <person name="Cichocki N."/>
            <person name="Veneault-Fourrey C."/>
            <person name="LaButti K."/>
            <person name="Lindquist E.A."/>
            <person name="Lipzen A."/>
            <person name="Lundell T."/>
            <person name="Morin E."/>
            <person name="Murat C."/>
            <person name="Riley R."/>
            <person name="Ohm R."/>
            <person name="Sun H."/>
            <person name="Tunlid A."/>
            <person name="Henrissat B."/>
            <person name="Grigoriev I.V."/>
            <person name="Hibbett D.S."/>
            <person name="Martin F."/>
        </authorList>
    </citation>
    <scope>NUCLEOTIDE SEQUENCE [LARGE SCALE GENOMIC DNA]</scope>
    <source>
        <strain evidence="2">F 1598</strain>
    </source>
</reference>
<name>A0A0C3G4E3_PILCF</name>
<dbReference type="AlphaFoldDB" id="A0A0C3G4E3"/>
<accession>A0A0C3G4E3</accession>
<gene>
    <name evidence="1" type="ORF">PILCRDRAFT_311386</name>
</gene>
<dbReference type="HOGENOM" id="CLU_2171975_0_0_1"/>
<evidence type="ECO:0000313" key="1">
    <source>
        <dbReference type="EMBL" id="KIM86674.1"/>
    </source>
</evidence>
<evidence type="ECO:0000313" key="2">
    <source>
        <dbReference type="Proteomes" id="UP000054166"/>
    </source>
</evidence>
<organism evidence="1 2">
    <name type="scientific">Piloderma croceum (strain F 1598)</name>
    <dbReference type="NCBI Taxonomy" id="765440"/>
    <lineage>
        <taxon>Eukaryota</taxon>
        <taxon>Fungi</taxon>
        <taxon>Dikarya</taxon>
        <taxon>Basidiomycota</taxon>
        <taxon>Agaricomycotina</taxon>
        <taxon>Agaricomycetes</taxon>
        <taxon>Agaricomycetidae</taxon>
        <taxon>Atheliales</taxon>
        <taxon>Atheliaceae</taxon>
        <taxon>Piloderma</taxon>
    </lineage>
</organism>
<proteinExistence type="predicted"/>
<keyword evidence="2" id="KW-1185">Reference proteome</keyword>